<sequence>MTVDWSILSNPIVVSIVGGSVGWSLSQFTNRKRMKHEKEINDMKLKADVVVKSRMEWIKEVRELSSDLVAEYTNQLLNIKKLISLSNEFNRYQSLMFQEINEEKPSIESINRYNSESIKIVEEITEIDKLFAEKTQTFNKIQFKFISYFPNETINNETNKENEILIKKMEDVIITVEELRKTWQENINKEYLNKSPQDYLLQINEIGEEFNDDIKETSNELDEFIKIITFYLKQEWEKVKRIE</sequence>
<name>A0AB37HGS4_MAMSC</name>
<feature type="transmembrane region" description="Helical" evidence="1">
    <location>
        <begin position="6"/>
        <end position="25"/>
    </location>
</feature>
<evidence type="ECO:0000313" key="3">
    <source>
        <dbReference type="Proteomes" id="UP000640299"/>
    </source>
</evidence>
<dbReference type="RefSeq" id="WP_204170903.1">
    <property type="nucleotide sequence ID" value="NZ_CP069389.1"/>
</dbReference>
<evidence type="ECO:0000313" key="2">
    <source>
        <dbReference type="EMBL" id="QRN89981.1"/>
    </source>
</evidence>
<dbReference type="AlphaFoldDB" id="A0AB37HGS4"/>
<organism evidence="2 3">
    <name type="scientific">Mammaliicoccus sciuri</name>
    <name type="common">Staphylococcus sciuri</name>
    <dbReference type="NCBI Taxonomy" id="1296"/>
    <lineage>
        <taxon>Bacteria</taxon>
        <taxon>Bacillati</taxon>
        <taxon>Bacillota</taxon>
        <taxon>Bacilli</taxon>
        <taxon>Bacillales</taxon>
        <taxon>Staphylococcaceae</taxon>
        <taxon>Mammaliicoccus</taxon>
    </lineage>
</organism>
<gene>
    <name evidence="2" type="ORF">JRU67_07830</name>
</gene>
<evidence type="ECO:0000256" key="1">
    <source>
        <dbReference type="SAM" id="Phobius"/>
    </source>
</evidence>
<accession>A0AB37HGS4</accession>
<keyword evidence="1" id="KW-0812">Transmembrane</keyword>
<dbReference type="Proteomes" id="UP000640299">
    <property type="component" value="Chromosome"/>
</dbReference>
<keyword evidence="1" id="KW-1133">Transmembrane helix</keyword>
<protein>
    <submittedName>
        <fullName evidence="2">Uncharacterized protein</fullName>
    </submittedName>
</protein>
<dbReference type="EMBL" id="CP069389">
    <property type="protein sequence ID" value="QRN89981.1"/>
    <property type="molecule type" value="Genomic_DNA"/>
</dbReference>
<reference evidence="2" key="1">
    <citation type="submission" date="2021-02" db="EMBL/GenBank/DDBJ databases">
        <title>cfr and optrA-positive Staphylococcus spp.</title>
        <authorList>
            <person name="Chen L."/>
        </authorList>
    </citation>
    <scope>NUCLEOTIDE SEQUENCE</scope>
    <source>
        <strain evidence="2">GDQ20D70P</strain>
    </source>
</reference>
<keyword evidence="1" id="KW-0472">Membrane</keyword>
<proteinExistence type="predicted"/>